<feature type="compositionally biased region" description="Basic and acidic residues" evidence="1">
    <location>
        <begin position="408"/>
        <end position="419"/>
    </location>
</feature>
<evidence type="ECO:0000313" key="4">
    <source>
        <dbReference type="RefSeq" id="XP_039133878.1"/>
    </source>
</evidence>
<accession>A0AB40C660</accession>
<organism evidence="2 4">
    <name type="scientific">Dioscorea cayennensis subsp. rotundata</name>
    <name type="common">White Guinea yam</name>
    <name type="synonym">Dioscorea rotundata</name>
    <dbReference type="NCBI Taxonomy" id="55577"/>
    <lineage>
        <taxon>Eukaryota</taxon>
        <taxon>Viridiplantae</taxon>
        <taxon>Streptophyta</taxon>
        <taxon>Embryophyta</taxon>
        <taxon>Tracheophyta</taxon>
        <taxon>Spermatophyta</taxon>
        <taxon>Magnoliopsida</taxon>
        <taxon>Liliopsida</taxon>
        <taxon>Dioscoreales</taxon>
        <taxon>Dioscoreaceae</taxon>
        <taxon>Dioscorea</taxon>
    </lineage>
</organism>
<evidence type="ECO:0000256" key="1">
    <source>
        <dbReference type="SAM" id="MobiDB-lite"/>
    </source>
</evidence>
<gene>
    <name evidence="3 4 5" type="primary">LOC120270870</name>
</gene>
<sequence length="507" mass="56679">MATDVDRACYEWSHDELAHRDDSQEDSFSEMLDNESMSFGSYSVDSLSWEKRSVFTYNKCQEELEKVKSPGLVAQKKAYFEEYYKRIRAMKTLEENQQTELTMDYGGDSSISSQTWEEEETVALLDHFVNESANFDYHLAKESKIDSSLEKVPQTGHLDSMLPSHDLSTRHMEEFGNGVKYSNSIQMRHLDAESIVHEVTVQHDIIDLQDEGISRKDENSIFDVEPEEAADGTFIPNTALGIGDLQCRPVTDIVQNKNKPAMKTHADQLALSRVKDFVASARNGLKLEGNAKSDKVKSLQGLKHTVQKITGKAELNCLRKATSNTVSSNNKSTSAASHKPFTEARSNVTIPRPFSLATERRAAAHSGSKEVVKISDTKIPHRLSPNHSKGVLNMQDSPNKTSTTNTIKSKEEENRRSQDKVMLRTIAFNCQSSDSTVALGLRPSKARSVNLPACDKSNSSCRINNRLATSIAVNKHKEIKEDSKPRNSHLLDPKLTAPPKQNFNSSQ</sequence>
<dbReference type="Proteomes" id="UP001515500">
    <property type="component" value="Chromosome 10"/>
</dbReference>
<evidence type="ECO:0000313" key="3">
    <source>
        <dbReference type="RefSeq" id="XP_039133877.1"/>
    </source>
</evidence>
<proteinExistence type="predicted"/>
<feature type="compositionally biased region" description="Low complexity" evidence="1">
    <location>
        <begin position="322"/>
        <end position="339"/>
    </location>
</feature>
<dbReference type="PANTHER" id="PTHR47286">
    <property type="entry name" value="F3I6.9 PROTEIN"/>
    <property type="match status" value="1"/>
</dbReference>
<name>A0AB40C660_DIOCR</name>
<feature type="region of interest" description="Disordered" evidence="1">
    <location>
        <begin position="380"/>
        <end position="419"/>
    </location>
</feature>
<dbReference type="GeneID" id="120270870"/>
<reference evidence="3 4" key="1">
    <citation type="submission" date="2025-04" db="UniProtKB">
        <authorList>
            <consortium name="RefSeq"/>
        </authorList>
    </citation>
    <scope>IDENTIFICATION</scope>
</reference>
<feature type="region of interest" description="Disordered" evidence="1">
    <location>
        <begin position="322"/>
        <end position="346"/>
    </location>
</feature>
<evidence type="ECO:0000313" key="2">
    <source>
        <dbReference type="Proteomes" id="UP001515500"/>
    </source>
</evidence>
<feature type="compositionally biased region" description="Low complexity" evidence="1">
    <location>
        <begin position="397"/>
        <end position="407"/>
    </location>
</feature>
<feature type="region of interest" description="Disordered" evidence="1">
    <location>
        <begin position="477"/>
        <end position="507"/>
    </location>
</feature>
<dbReference type="RefSeq" id="XP_039133879.1">
    <property type="nucleotide sequence ID" value="XM_039277945.1"/>
</dbReference>
<dbReference type="AlphaFoldDB" id="A0AB40C660"/>
<evidence type="ECO:0000313" key="5">
    <source>
        <dbReference type="RefSeq" id="XP_039133879.1"/>
    </source>
</evidence>
<protein>
    <submittedName>
        <fullName evidence="3 4">Protein WVD2-like 7</fullName>
    </submittedName>
</protein>
<dbReference type="RefSeq" id="XP_039133877.1">
    <property type="nucleotide sequence ID" value="XM_039277943.1"/>
</dbReference>
<keyword evidence="2" id="KW-1185">Reference proteome</keyword>
<dbReference type="RefSeq" id="XP_039133878.1">
    <property type="nucleotide sequence ID" value="XM_039277944.1"/>
</dbReference>
<dbReference type="PANTHER" id="PTHR47286:SF2">
    <property type="entry name" value="F3I6.9 PROTEIN"/>
    <property type="match status" value="1"/>
</dbReference>
<feature type="compositionally biased region" description="Basic and acidic residues" evidence="1">
    <location>
        <begin position="477"/>
        <end position="492"/>
    </location>
</feature>